<name>A0A173VAC4_EUBRA</name>
<dbReference type="GeneID" id="42788111"/>
<dbReference type="Proteomes" id="UP000431304">
    <property type="component" value="Unassembled WGS sequence"/>
</dbReference>
<evidence type="ECO:0000313" key="5">
    <source>
        <dbReference type="Proteomes" id="UP000095492"/>
    </source>
</evidence>
<keyword evidence="2" id="KW-0472">Membrane</keyword>
<evidence type="ECO:0000313" key="6">
    <source>
        <dbReference type="Proteomes" id="UP000431304"/>
    </source>
</evidence>
<evidence type="ECO:0000256" key="2">
    <source>
        <dbReference type="SAM" id="Phobius"/>
    </source>
</evidence>
<evidence type="ECO:0000313" key="4">
    <source>
        <dbReference type="EMBL" id="MSD15689.1"/>
    </source>
</evidence>
<gene>
    <name evidence="3" type="ORF">ERS852448_02693</name>
    <name evidence="4" type="ORF">GKE72_06300</name>
</gene>
<dbReference type="EMBL" id="WKRA01000007">
    <property type="protein sequence ID" value="MSD15689.1"/>
    <property type="molecule type" value="Genomic_DNA"/>
</dbReference>
<dbReference type="RefSeq" id="WP_022036047.1">
    <property type="nucleotide sequence ID" value="NZ_CABKSU010000024.1"/>
</dbReference>
<evidence type="ECO:0000256" key="1">
    <source>
        <dbReference type="SAM" id="MobiDB-lite"/>
    </source>
</evidence>
<dbReference type="EMBL" id="CYYA01000025">
    <property type="protein sequence ID" value="CUN23994.1"/>
    <property type="molecule type" value="Genomic_DNA"/>
</dbReference>
<evidence type="ECO:0000313" key="3">
    <source>
        <dbReference type="EMBL" id="CUN23994.1"/>
    </source>
</evidence>
<protein>
    <recommendedName>
        <fullName evidence="7">Bypass of forespore C C-terminal domain-containing protein</fullName>
    </recommendedName>
</protein>
<sequence length="138" mass="15763">MMKQTRIIRISFLICTICMVAAFWSGFYFGESQLKADTAPVQTASCPDTDSKKSSTEEKKNISGTDSVESMNHLSEEKYYVKVSGEYLSVYFSDTDRLYFETSLKVSNLPEYLRRDALEGIPFTSLENLYSFLENYSS</sequence>
<reference evidence="4 6" key="2">
    <citation type="journal article" date="2019" name="Nat. Med.">
        <title>A library of human gut bacterial isolates paired with longitudinal multiomics data enables mechanistic microbiome research.</title>
        <authorList>
            <person name="Poyet M."/>
            <person name="Groussin M."/>
            <person name="Gibbons S.M."/>
            <person name="Avila-Pacheco J."/>
            <person name="Jiang X."/>
            <person name="Kearney S.M."/>
            <person name="Perrotta A.R."/>
            <person name="Berdy B."/>
            <person name="Zhao S."/>
            <person name="Lieberman T.D."/>
            <person name="Swanson P.K."/>
            <person name="Smith M."/>
            <person name="Roesemann S."/>
            <person name="Alexander J.E."/>
            <person name="Rich S.A."/>
            <person name="Livny J."/>
            <person name="Vlamakis H."/>
            <person name="Clish C."/>
            <person name="Bullock K."/>
            <person name="Deik A."/>
            <person name="Scott J."/>
            <person name="Pierce K.A."/>
            <person name="Xavier R.J."/>
            <person name="Alm E.J."/>
        </authorList>
    </citation>
    <scope>NUCLEOTIDE SEQUENCE [LARGE SCALE GENOMIC DNA]</scope>
    <source>
        <strain evidence="4 6">BIOML-A3</strain>
    </source>
</reference>
<dbReference type="OrthoDB" id="1912898at2"/>
<reference evidence="3 5" key="1">
    <citation type="submission" date="2015-09" db="EMBL/GenBank/DDBJ databases">
        <authorList>
            <consortium name="Pathogen Informatics"/>
        </authorList>
    </citation>
    <scope>NUCLEOTIDE SEQUENCE [LARGE SCALE GENOMIC DNA]</scope>
    <source>
        <strain evidence="3 5">2789STDY5608891</strain>
    </source>
</reference>
<dbReference type="STRING" id="39490.ERS852448_02693"/>
<feature type="compositionally biased region" description="Basic and acidic residues" evidence="1">
    <location>
        <begin position="49"/>
        <end position="61"/>
    </location>
</feature>
<dbReference type="AlphaFoldDB" id="A0A173VAC4"/>
<keyword evidence="2" id="KW-1133">Transmembrane helix</keyword>
<organism evidence="3 5">
    <name type="scientific">Eubacterium ramulus</name>
    <dbReference type="NCBI Taxonomy" id="39490"/>
    <lineage>
        <taxon>Bacteria</taxon>
        <taxon>Bacillati</taxon>
        <taxon>Bacillota</taxon>
        <taxon>Clostridia</taxon>
        <taxon>Eubacteriales</taxon>
        <taxon>Eubacteriaceae</taxon>
        <taxon>Eubacterium</taxon>
    </lineage>
</organism>
<feature type="transmembrane region" description="Helical" evidence="2">
    <location>
        <begin position="7"/>
        <end position="29"/>
    </location>
</feature>
<accession>A0A173VAC4</accession>
<dbReference type="Proteomes" id="UP000095492">
    <property type="component" value="Unassembled WGS sequence"/>
</dbReference>
<feature type="region of interest" description="Disordered" evidence="1">
    <location>
        <begin position="38"/>
        <end position="69"/>
    </location>
</feature>
<keyword evidence="2" id="KW-0812">Transmembrane</keyword>
<proteinExistence type="predicted"/>
<evidence type="ECO:0008006" key="7">
    <source>
        <dbReference type="Google" id="ProtNLM"/>
    </source>
</evidence>